<protein>
    <submittedName>
        <fullName evidence="3">Uncharacterized protein</fullName>
    </submittedName>
</protein>
<reference evidence="3 4" key="1">
    <citation type="journal article" date="2021" name="Sci. Rep.">
        <title>Genome sequencing of the multicellular alga Astrephomene provides insights into convergent evolution of germ-soma differentiation.</title>
        <authorList>
            <person name="Yamashita S."/>
            <person name="Yamamoto K."/>
            <person name="Matsuzaki R."/>
            <person name="Suzuki S."/>
            <person name="Yamaguchi H."/>
            <person name="Hirooka S."/>
            <person name="Minakuchi Y."/>
            <person name="Miyagishima S."/>
            <person name="Kawachi M."/>
            <person name="Toyoda A."/>
            <person name="Nozaki H."/>
        </authorList>
    </citation>
    <scope>NUCLEOTIDE SEQUENCE [LARGE SCALE GENOMIC DNA]</scope>
    <source>
        <strain evidence="3 4">NIES-4017</strain>
    </source>
</reference>
<feature type="compositionally biased region" description="Polar residues" evidence="2">
    <location>
        <begin position="50"/>
        <end position="66"/>
    </location>
</feature>
<evidence type="ECO:0000313" key="3">
    <source>
        <dbReference type="EMBL" id="GFR43540.1"/>
    </source>
</evidence>
<feature type="region of interest" description="Disordered" evidence="2">
    <location>
        <begin position="1"/>
        <end position="24"/>
    </location>
</feature>
<evidence type="ECO:0000256" key="2">
    <source>
        <dbReference type="SAM" id="MobiDB-lite"/>
    </source>
</evidence>
<accession>A0AAD3DKI5</accession>
<dbReference type="AlphaFoldDB" id="A0AAD3DKI5"/>
<comment type="caution">
    <text evidence="3">The sequence shown here is derived from an EMBL/GenBank/DDBJ whole genome shotgun (WGS) entry which is preliminary data.</text>
</comment>
<dbReference type="EMBL" id="BMAR01000006">
    <property type="protein sequence ID" value="GFR43540.1"/>
    <property type="molecule type" value="Genomic_DNA"/>
</dbReference>
<dbReference type="Gene3D" id="3.90.20.10">
    <property type="match status" value="1"/>
</dbReference>
<gene>
    <name evidence="3" type="ORF">Agub_g4418</name>
</gene>
<name>A0AAD3DKI5_9CHLO</name>
<organism evidence="3 4">
    <name type="scientific">Astrephomene gubernaculifera</name>
    <dbReference type="NCBI Taxonomy" id="47775"/>
    <lineage>
        <taxon>Eukaryota</taxon>
        <taxon>Viridiplantae</taxon>
        <taxon>Chlorophyta</taxon>
        <taxon>core chlorophytes</taxon>
        <taxon>Chlorophyceae</taxon>
        <taxon>CS clade</taxon>
        <taxon>Chlamydomonadales</taxon>
        <taxon>Astrephomenaceae</taxon>
        <taxon>Astrephomene</taxon>
    </lineage>
</organism>
<proteinExistence type="predicted"/>
<keyword evidence="1" id="KW-0175">Coiled coil</keyword>
<evidence type="ECO:0000313" key="4">
    <source>
        <dbReference type="Proteomes" id="UP001054857"/>
    </source>
</evidence>
<dbReference type="Proteomes" id="UP001054857">
    <property type="component" value="Unassembled WGS sequence"/>
</dbReference>
<sequence length="126" mass="13642">MHLRKRHASGTPSSSAPKTARFKTITLPQLVERAKEARDAIEAAAAGMSGSRNGSGPAGSNPQPSLSDLMAAIQNLENRLDKRLEKIETRHDEMCTGLAKVQSRMDTLEGRLEAVEASSTKQYVQP</sequence>
<evidence type="ECO:0000256" key="1">
    <source>
        <dbReference type="SAM" id="Coils"/>
    </source>
</evidence>
<keyword evidence="4" id="KW-1185">Reference proteome</keyword>
<feature type="non-terminal residue" evidence="3">
    <location>
        <position position="126"/>
    </location>
</feature>
<feature type="coiled-coil region" evidence="1">
    <location>
        <begin position="66"/>
        <end position="118"/>
    </location>
</feature>
<feature type="region of interest" description="Disordered" evidence="2">
    <location>
        <begin position="42"/>
        <end position="66"/>
    </location>
</feature>